<dbReference type="PANTHER" id="PTHR12072:SF4">
    <property type="entry name" value="CWF19-LIKE PROTEIN 1"/>
    <property type="match status" value="1"/>
</dbReference>
<comment type="caution">
    <text evidence="4">The sequence shown here is derived from an EMBL/GenBank/DDBJ whole genome shotgun (WGS) entry which is preliminary data.</text>
</comment>
<name>A0AAI9EB49_9PEZI</name>
<evidence type="ECO:0000259" key="3">
    <source>
        <dbReference type="Pfam" id="PF04677"/>
    </source>
</evidence>
<accession>A0AAI9EB49</accession>
<feature type="region of interest" description="Disordered" evidence="1">
    <location>
        <begin position="544"/>
        <end position="569"/>
    </location>
</feature>
<dbReference type="Proteomes" id="UP001296104">
    <property type="component" value="Unassembled WGS sequence"/>
</dbReference>
<feature type="domain" description="Cwf19-like C-terminal" evidence="3">
    <location>
        <begin position="303"/>
        <end position="437"/>
    </location>
</feature>
<evidence type="ECO:0000256" key="1">
    <source>
        <dbReference type="SAM" id="MobiDB-lite"/>
    </source>
</evidence>
<gene>
    <name evidence="4" type="ORF">LECACI_7A004956</name>
</gene>
<dbReference type="GO" id="GO:0071014">
    <property type="term" value="C:post-mRNA release spliceosomal complex"/>
    <property type="evidence" value="ECO:0007669"/>
    <property type="project" value="TreeGrafter"/>
</dbReference>
<reference evidence="4" key="1">
    <citation type="submission" date="2023-11" db="EMBL/GenBank/DDBJ databases">
        <authorList>
            <person name="Alioto T."/>
            <person name="Alioto T."/>
            <person name="Gomez Garrido J."/>
        </authorList>
    </citation>
    <scope>NUCLEOTIDE SEQUENCE</scope>
</reference>
<dbReference type="Pfam" id="PF04677">
    <property type="entry name" value="CwfJ_C_1"/>
    <property type="match status" value="1"/>
</dbReference>
<feature type="domain" description="Cwf19-like protein C-terminal" evidence="2">
    <location>
        <begin position="474"/>
        <end position="542"/>
    </location>
</feature>
<feature type="compositionally biased region" description="Basic and acidic residues" evidence="1">
    <location>
        <begin position="282"/>
        <end position="293"/>
    </location>
</feature>
<evidence type="ECO:0000313" key="5">
    <source>
        <dbReference type="Proteomes" id="UP001296104"/>
    </source>
</evidence>
<dbReference type="AlphaFoldDB" id="A0AAI9EB49"/>
<dbReference type="EMBL" id="CAVMBE010000030">
    <property type="protein sequence ID" value="CAK4025207.1"/>
    <property type="molecule type" value="Genomic_DNA"/>
</dbReference>
<evidence type="ECO:0000259" key="2">
    <source>
        <dbReference type="Pfam" id="PF04676"/>
    </source>
</evidence>
<proteinExistence type="predicted"/>
<protein>
    <submittedName>
        <fullName evidence="4">CWF19 1</fullName>
    </submittedName>
</protein>
<sequence>MASKIIVVGDVNGHFSDLFGKLAKLHAKNSFAFAVIAGNLFANPDTLSNDQGQEVQKLLSGEIEVPLPTYFARGRSFSAAVVEKLTSNDGELCPNLSILGRRFKTSEGFKIVAIDGTYAPPTDDSIDEYAAVYTDKDIESAKDFKDADLLITSDWPAEVRDGSHVSYAADPPTGVEIISELCAILKPRYHFSTSSSVFEREPFFHPQEPPQPTTRFISLAPLNNPNKYKALYAFSLEPSAPPPSNLDGCTASPFATMFSRKRRFDHDGDGGQNGYRFSNGHRYHDWDDDGQHRESKRRRGGGRRQEPRQQECFFCLGNRTAETHMITSIGDDAYMTIAKGALSTRDTFPSVGHPLHMLIIPISHAPTFNAIESELQQPVLKEMQRYREAIHSMIASKSTKGAEDEAQLGAVTWEISKGSGVHLHWQIMPIPVNMIKKGLVEAAFEVEAENLHYPKFAKKASDIQEAEKGDYFKAMIWSESKQKDIVLPMDKGMRFDLQFGRRVLGKLLGLERRAHWRDCHQSLEEETADAEMFKDMFKQYDFSRVGEDDGQADEQPTGGERKAPVEQGG</sequence>
<dbReference type="CDD" id="cd07380">
    <property type="entry name" value="MPP_CWF19_N"/>
    <property type="match status" value="1"/>
</dbReference>
<feature type="compositionally biased region" description="Basic and acidic residues" evidence="1">
    <location>
        <begin position="559"/>
        <end position="569"/>
    </location>
</feature>
<dbReference type="Pfam" id="PF04676">
    <property type="entry name" value="CwfJ_C_2"/>
    <property type="match status" value="1"/>
</dbReference>
<dbReference type="InterPro" id="IPR036265">
    <property type="entry name" value="HIT-like_sf"/>
</dbReference>
<dbReference type="GO" id="GO:0000398">
    <property type="term" value="P:mRNA splicing, via spliceosome"/>
    <property type="evidence" value="ECO:0007669"/>
    <property type="project" value="TreeGrafter"/>
</dbReference>
<dbReference type="InterPro" id="IPR006767">
    <property type="entry name" value="Cwf19-like_C_dom-2"/>
</dbReference>
<evidence type="ECO:0000313" key="4">
    <source>
        <dbReference type="EMBL" id="CAK4025207.1"/>
    </source>
</evidence>
<organism evidence="4 5">
    <name type="scientific">Lecanosticta acicola</name>
    <dbReference type="NCBI Taxonomy" id="111012"/>
    <lineage>
        <taxon>Eukaryota</taxon>
        <taxon>Fungi</taxon>
        <taxon>Dikarya</taxon>
        <taxon>Ascomycota</taxon>
        <taxon>Pezizomycotina</taxon>
        <taxon>Dothideomycetes</taxon>
        <taxon>Dothideomycetidae</taxon>
        <taxon>Mycosphaerellales</taxon>
        <taxon>Mycosphaerellaceae</taxon>
        <taxon>Lecanosticta</taxon>
    </lineage>
</organism>
<dbReference type="InterPro" id="IPR040194">
    <property type="entry name" value="Cwf19-like"/>
</dbReference>
<dbReference type="InterPro" id="IPR006768">
    <property type="entry name" value="Cwf19-like_C_dom-1"/>
</dbReference>
<feature type="region of interest" description="Disordered" evidence="1">
    <location>
        <begin position="263"/>
        <end position="307"/>
    </location>
</feature>
<dbReference type="GO" id="GO:0061632">
    <property type="term" value="F:RNA lariat debranching enzyme activator activity"/>
    <property type="evidence" value="ECO:0007669"/>
    <property type="project" value="TreeGrafter"/>
</dbReference>
<dbReference type="SUPFAM" id="SSF54197">
    <property type="entry name" value="HIT-like"/>
    <property type="match status" value="1"/>
</dbReference>
<dbReference type="PANTHER" id="PTHR12072">
    <property type="entry name" value="CWF19, CELL CYCLE CONTROL PROTEIN"/>
    <property type="match status" value="1"/>
</dbReference>
<keyword evidence="5" id="KW-1185">Reference proteome</keyword>
<dbReference type="Gene3D" id="3.30.428.10">
    <property type="entry name" value="HIT-like"/>
    <property type="match status" value="1"/>
</dbReference>